<dbReference type="RefSeq" id="WP_218287356.1">
    <property type="nucleotide sequence ID" value="NZ_CP076448.1"/>
</dbReference>
<proteinExistence type="inferred from homology"/>
<keyword evidence="2" id="KW-0560">Oxidoreductase</keyword>
<dbReference type="NCBIfam" id="NF004847">
    <property type="entry name" value="PRK06198.1"/>
    <property type="match status" value="1"/>
</dbReference>
<dbReference type="SMART" id="SM00822">
    <property type="entry name" value="PKS_KR"/>
    <property type="match status" value="1"/>
</dbReference>
<evidence type="ECO:0000256" key="1">
    <source>
        <dbReference type="ARBA" id="ARBA00006484"/>
    </source>
</evidence>
<dbReference type="PANTHER" id="PTHR42760:SF115">
    <property type="entry name" value="3-OXOACYL-[ACYL-CARRIER-PROTEIN] REDUCTASE FABG"/>
    <property type="match status" value="1"/>
</dbReference>
<protein>
    <submittedName>
        <fullName evidence="4">SDR family oxidoreductase</fullName>
    </submittedName>
</protein>
<evidence type="ECO:0000313" key="5">
    <source>
        <dbReference type="Proteomes" id="UP000694001"/>
    </source>
</evidence>
<dbReference type="KEGG" id="elio:KO353_10735"/>
<organism evidence="4 5">
    <name type="scientific">Elioraea tepida</name>
    <dbReference type="NCBI Taxonomy" id="2843330"/>
    <lineage>
        <taxon>Bacteria</taxon>
        <taxon>Pseudomonadati</taxon>
        <taxon>Pseudomonadota</taxon>
        <taxon>Alphaproteobacteria</taxon>
        <taxon>Acetobacterales</taxon>
        <taxon>Elioraeaceae</taxon>
        <taxon>Elioraea</taxon>
    </lineage>
</organism>
<comment type="similarity">
    <text evidence="1">Belongs to the short-chain dehydrogenases/reductases (SDR) family.</text>
</comment>
<feature type="domain" description="Ketoreductase" evidence="3">
    <location>
        <begin position="12"/>
        <end position="197"/>
    </location>
</feature>
<dbReference type="Pfam" id="PF13561">
    <property type="entry name" value="adh_short_C2"/>
    <property type="match status" value="1"/>
</dbReference>
<accession>A0A975YKZ7</accession>
<sequence length="263" mass="27529">MTMLPPLRLDGRVVLVTGGTSGIGEGCALAAAEAGAAAVCITGRDATRGDAVVERLRALGARAQFIAADLADAEAAAAIVPRAEAALGVVDGLVNAAGITDRGTIFDTTAALWDRMFAVNARAPFLLTQAMARRLRELGRRGAVVNIITMSSHGGQPFLMAYAASKGALATLTKNTAFGLRPWRIRVNGINMGWADTPGEHAIQARDGRPPDWLAKAEAAQPFGRLLRPRDVAGLAIYLLSDASEMMTGALIDFDQNVMGAYT</sequence>
<dbReference type="Proteomes" id="UP000694001">
    <property type="component" value="Chromosome"/>
</dbReference>
<dbReference type="InterPro" id="IPR002347">
    <property type="entry name" value="SDR_fam"/>
</dbReference>
<dbReference type="FunFam" id="3.40.50.720:FF:000084">
    <property type="entry name" value="Short-chain dehydrogenase reductase"/>
    <property type="match status" value="1"/>
</dbReference>
<dbReference type="InterPro" id="IPR057326">
    <property type="entry name" value="KR_dom"/>
</dbReference>
<name>A0A975YKZ7_9PROT</name>
<dbReference type="AlphaFoldDB" id="A0A975YKZ7"/>
<reference evidence="4" key="1">
    <citation type="submission" date="2021-06" db="EMBL/GenBank/DDBJ databases">
        <title>Elioraea tepida, sp. nov., a moderately thermophilic aerobic anoxygenic phototrophic bacterium isolated from an alkaline siliceous hot spring mat community in Yellowstone National Park, WY, USA.</title>
        <authorList>
            <person name="Saini M.K."/>
            <person name="Yoshida S."/>
            <person name="Sebastian A."/>
            <person name="Hirose S."/>
            <person name="Hara E."/>
            <person name="Tamaki H."/>
            <person name="Soulier N.T."/>
            <person name="Albert I."/>
            <person name="Hanada S."/>
            <person name="Bryant D.A."/>
            <person name="Tank M."/>
        </authorList>
    </citation>
    <scope>NUCLEOTIDE SEQUENCE</scope>
    <source>
        <strain evidence="4">MS-P2</strain>
    </source>
</reference>
<dbReference type="CDD" id="cd05233">
    <property type="entry name" value="SDR_c"/>
    <property type="match status" value="1"/>
</dbReference>
<keyword evidence="5" id="KW-1185">Reference proteome</keyword>
<evidence type="ECO:0000256" key="2">
    <source>
        <dbReference type="ARBA" id="ARBA00023002"/>
    </source>
</evidence>
<dbReference type="EMBL" id="CP076448">
    <property type="protein sequence ID" value="QXM26304.1"/>
    <property type="molecule type" value="Genomic_DNA"/>
</dbReference>
<dbReference type="PANTHER" id="PTHR42760">
    <property type="entry name" value="SHORT-CHAIN DEHYDROGENASES/REDUCTASES FAMILY MEMBER"/>
    <property type="match status" value="1"/>
</dbReference>
<dbReference type="GO" id="GO:0016616">
    <property type="term" value="F:oxidoreductase activity, acting on the CH-OH group of donors, NAD or NADP as acceptor"/>
    <property type="evidence" value="ECO:0007669"/>
    <property type="project" value="UniProtKB-ARBA"/>
</dbReference>
<evidence type="ECO:0000259" key="3">
    <source>
        <dbReference type="SMART" id="SM00822"/>
    </source>
</evidence>
<evidence type="ECO:0000313" key="4">
    <source>
        <dbReference type="EMBL" id="QXM26304.1"/>
    </source>
</evidence>
<gene>
    <name evidence="4" type="ORF">KO353_10735</name>
</gene>